<dbReference type="EMBL" id="LACH01000034">
    <property type="protein sequence ID" value="KJZ64700.1"/>
    <property type="molecule type" value="Genomic_DNA"/>
</dbReference>
<dbReference type="SUPFAM" id="SSF51735">
    <property type="entry name" value="NAD(P)-binding Rossmann-fold domains"/>
    <property type="match status" value="1"/>
</dbReference>
<dbReference type="InterPro" id="IPR036291">
    <property type="entry name" value="NAD(P)-bd_dom_sf"/>
</dbReference>
<name>A0A0F4V856_PSEFL</name>
<dbReference type="PANTHER" id="PTHR45033">
    <property type="match status" value="1"/>
</dbReference>
<accession>A0A0F4V856</accession>
<dbReference type="InterPro" id="IPR052711">
    <property type="entry name" value="Zinc_ADH-like"/>
</dbReference>
<sequence length="334" mass="34841">MKAIELFAPTLESFRATVLPDPVPGPGEVLVRLRAATLNYVDVAIATGQFQGPAFPMIPVADGAGEVVQSGPDTPGFAPGERVIPHFMPRWQAGPISAANVAGMRGVNLPGSLAEYVVVPASSLVRLPEHLSFAQGAALPIAATTAWNAQRAAQIRPGSTVVILGTGGVSIFALQFAKAAGATVILTSSDDEKLERARQLGADYLINYRAFPEWDQQVLELTDGRGADLVVDTVGEATIGRALDAAAYGGTVFTVGFLSGTKPALDLLPIIIKALKVVGNNTGSVADLSEAVRAIEANRLLPVIDSIHSLDEVSRAYAHLASGGRHFGKIAITH</sequence>
<dbReference type="PATRIC" id="fig|294.133.peg.2798"/>
<dbReference type="AlphaFoldDB" id="A0A0F4V856"/>
<dbReference type="Pfam" id="PF08240">
    <property type="entry name" value="ADH_N"/>
    <property type="match status" value="1"/>
</dbReference>
<comment type="caution">
    <text evidence="2">The sequence shown here is derived from an EMBL/GenBank/DDBJ whole genome shotgun (WGS) entry which is preliminary data.</text>
</comment>
<dbReference type="InterPro" id="IPR013154">
    <property type="entry name" value="ADH-like_N"/>
</dbReference>
<dbReference type="RefSeq" id="WP_046054628.1">
    <property type="nucleotide sequence ID" value="NZ_LACH01000034.1"/>
</dbReference>
<dbReference type="SUPFAM" id="SSF50129">
    <property type="entry name" value="GroES-like"/>
    <property type="match status" value="1"/>
</dbReference>
<dbReference type="Gene3D" id="3.40.50.720">
    <property type="entry name" value="NAD(P)-binding Rossmann-like Domain"/>
    <property type="match status" value="1"/>
</dbReference>
<dbReference type="SMART" id="SM00829">
    <property type="entry name" value="PKS_ER"/>
    <property type="match status" value="1"/>
</dbReference>
<dbReference type="InterPro" id="IPR013149">
    <property type="entry name" value="ADH-like_C"/>
</dbReference>
<dbReference type="Proteomes" id="UP000033400">
    <property type="component" value="Unassembled WGS sequence"/>
</dbReference>
<feature type="domain" description="Enoyl reductase (ER)" evidence="1">
    <location>
        <begin position="9"/>
        <end position="332"/>
    </location>
</feature>
<dbReference type="Pfam" id="PF00107">
    <property type="entry name" value="ADH_zinc_N"/>
    <property type="match status" value="1"/>
</dbReference>
<dbReference type="InterPro" id="IPR011032">
    <property type="entry name" value="GroES-like_sf"/>
</dbReference>
<dbReference type="PANTHER" id="PTHR45033:SF2">
    <property type="entry name" value="ZINC-TYPE ALCOHOL DEHYDROGENASE-LIKE PROTEIN C1773.06C"/>
    <property type="match status" value="1"/>
</dbReference>
<evidence type="ECO:0000313" key="3">
    <source>
        <dbReference type="Proteomes" id="UP000033400"/>
    </source>
</evidence>
<proteinExistence type="predicted"/>
<dbReference type="Gene3D" id="3.90.180.10">
    <property type="entry name" value="Medium-chain alcohol dehydrogenases, catalytic domain"/>
    <property type="match status" value="1"/>
</dbReference>
<dbReference type="InterPro" id="IPR020843">
    <property type="entry name" value="ER"/>
</dbReference>
<gene>
    <name evidence="2" type="ORF">VD17_16005</name>
</gene>
<dbReference type="CDD" id="cd08276">
    <property type="entry name" value="MDR7"/>
    <property type="match status" value="1"/>
</dbReference>
<evidence type="ECO:0000313" key="2">
    <source>
        <dbReference type="EMBL" id="KJZ64700.1"/>
    </source>
</evidence>
<dbReference type="GO" id="GO:0016491">
    <property type="term" value="F:oxidoreductase activity"/>
    <property type="evidence" value="ECO:0007669"/>
    <property type="project" value="InterPro"/>
</dbReference>
<evidence type="ECO:0000259" key="1">
    <source>
        <dbReference type="SMART" id="SM00829"/>
    </source>
</evidence>
<organism evidence="2 3">
    <name type="scientific">Pseudomonas fluorescens</name>
    <dbReference type="NCBI Taxonomy" id="294"/>
    <lineage>
        <taxon>Bacteria</taxon>
        <taxon>Pseudomonadati</taxon>
        <taxon>Pseudomonadota</taxon>
        <taxon>Gammaproteobacteria</taxon>
        <taxon>Pseudomonadales</taxon>
        <taxon>Pseudomonadaceae</taxon>
        <taxon>Pseudomonas</taxon>
    </lineage>
</organism>
<protein>
    <submittedName>
        <fullName evidence="2">Alcohol dehydrogenase</fullName>
    </submittedName>
</protein>
<dbReference type="OrthoDB" id="9787435at2"/>
<reference evidence="2 3" key="1">
    <citation type="submission" date="2015-03" db="EMBL/GenBank/DDBJ databases">
        <title>Comparative genomics of Pseudomonas insights into diversity of traits involved in vanlence and defense.</title>
        <authorList>
            <person name="Qin Y."/>
        </authorList>
    </citation>
    <scope>NUCLEOTIDE SEQUENCE [LARGE SCALE GENOMIC DNA]</scope>
    <source>
        <strain evidence="2 3">H24</strain>
    </source>
</reference>